<name>A0A5B7EJA9_PORTR</name>
<protein>
    <submittedName>
        <fullName evidence="1">Uncharacterized protein</fullName>
    </submittedName>
</protein>
<evidence type="ECO:0000313" key="1">
    <source>
        <dbReference type="EMBL" id="MPC34272.1"/>
    </source>
</evidence>
<reference evidence="1 2" key="1">
    <citation type="submission" date="2019-05" db="EMBL/GenBank/DDBJ databases">
        <title>Another draft genome of Portunus trituberculatus and its Hox gene families provides insights of decapod evolution.</title>
        <authorList>
            <person name="Jeong J.-H."/>
            <person name="Song I."/>
            <person name="Kim S."/>
            <person name="Choi T."/>
            <person name="Kim D."/>
            <person name="Ryu S."/>
            <person name="Kim W."/>
        </authorList>
    </citation>
    <scope>NUCLEOTIDE SEQUENCE [LARGE SCALE GENOMIC DNA]</scope>
    <source>
        <tissue evidence="1">Muscle</tissue>
    </source>
</reference>
<dbReference type="AlphaFoldDB" id="A0A5B7EJA9"/>
<evidence type="ECO:0000313" key="2">
    <source>
        <dbReference type="Proteomes" id="UP000324222"/>
    </source>
</evidence>
<sequence length="93" mass="10445">MNSRIHGQNTTRTPIPASNPGHLQLRNGCGNVIWENDYERLPVCVCASTERTVERYCGEPDPCAARHESRASLVAGITRITFMRLFQMRACNP</sequence>
<gene>
    <name evidence="1" type="ORF">E2C01_027657</name>
</gene>
<dbReference type="EMBL" id="VSRR010003018">
    <property type="protein sequence ID" value="MPC34272.1"/>
    <property type="molecule type" value="Genomic_DNA"/>
</dbReference>
<accession>A0A5B7EJA9</accession>
<proteinExistence type="predicted"/>
<organism evidence="1 2">
    <name type="scientific">Portunus trituberculatus</name>
    <name type="common">Swimming crab</name>
    <name type="synonym">Neptunus trituberculatus</name>
    <dbReference type="NCBI Taxonomy" id="210409"/>
    <lineage>
        <taxon>Eukaryota</taxon>
        <taxon>Metazoa</taxon>
        <taxon>Ecdysozoa</taxon>
        <taxon>Arthropoda</taxon>
        <taxon>Crustacea</taxon>
        <taxon>Multicrustacea</taxon>
        <taxon>Malacostraca</taxon>
        <taxon>Eumalacostraca</taxon>
        <taxon>Eucarida</taxon>
        <taxon>Decapoda</taxon>
        <taxon>Pleocyemata</taxon>
        <taxon>Brachyura</taxon>
        <taxon>Eubrachyura</taxon>
        <taxon>Portunoidea</taxon>
        <taxon>Portunidae</taxon>
        <taxon>Portuninae</taxon>
        <taxon>Portunus</taxon>
    </lineage>
</organism>
<keyword evidence="2" id="KW-1185">Reference proteome</keyword>
<dbReference type="Proteomes" id="UP000324222">
    <property type="component" value="Unassembled WGS sequence"/>
</dbReference>
<comment type="caution">
    <text evidence="1">The sequence shown here is derived from an EMBL/GenBank/DDBJ whole genome shotgun (WGS) entry which is preliminary data.</text>
</comment>